<feature type="compositionally biased region" description="Low complexity" evidence="2">
    <location>
        <begin position="287"/>
        <end position="299"/>
    </location>
</feature>
<feature type="compositionally biased region" description="Acidic residues" evidence="2">
    <location>
        <begin position="118"/>
        <end position="141"/>
    </location>
</feature>
<proteinExistence type="predicted"/>
<name>A0A8H5CR61_9AGAR</name>
<evidence type="ECO:0000256" key="2">
    <source>
        <dbReference type="SAM" id="MobiDB-lite"/>
    </source>
</evidence>
<feature type="compositionally biased region" description="Basic residues" evidence="2">
    <location>
        <begin position="96"/>
        <end position="106"/>
    </location>
</feature>
<evidence type="ECO:0000313" key="4">
    <source>
        <dbReference type="Proteomes" id="UP000559256"/>
    </source>
</evidence>
<sequence>MARRTTNKMGTVRLELQRIREDVMIKNSRKDITDVEVDKKPSCVFIFKFVKVATGIGSLGAGVGAIKTVGKGKKRSRVSFEQGSDDEHLQPSISPMRKHPRLRIKSPRLPPPPSSDHDSDEEDEHGTETETDESDTDDNPGLDDAITSIPSPKPSLKIPIPSRGKDFVWKEPRNPTVANPNSVRPAAQPRLSSSSPLGPQVHPSSSLKSKLASRKRDLNGYRALLSSSPSSSSPGNPVARRGSKNSKSHALPETSHSPTTGSSLDGPVGLATVISGLRTPPKPQEGSTTDDSTTTVPVPLPSSSYAMADHDARPVPEAMNSSLQAEMHESQIIEPSATGSAALAVAASPFFSSPLVPVSVRSPGSARTSCTIDGALRPISADLGARIHELEEANQELVKETEQQMELENELAEVTKNVQCSSDWQLT</sequence>
<dbReference type="EMBL" id="JAACJM010000114">
    <property type="protein sequence ID" value="KAF5345142.1"/>
    <property type="molecule type" value="Genomic_DNA"/>
</dbReference>
<organism evidence="3 4">
    <name type="scientific">Tetrapyrgos nigripes</name>
    <dbReference type="NCBI Taxonomy" id="182062"/>
    <lineage>
        <taxon>Eukaryota</taxon>
        <taxon>Fungi</taxon>
        <taxon>Dikarya</taxon>
        <taxon>Basidiomycota</taxon>
        <taxon>Agaricomycotina</taxon>
        <taxon>Agaricomycetes</taxon>
        <taxon>Agaricomycetidae</taxon>
        <taxon>Agaricales</taxon>
        <taxon>Marasmiineae</taxon>
        <taxon>Marasmiaceae</taxon>
        <taxon>Tetrapyrgos</taxon>
    </lineage>
</organism>
<protein>
    <submittedName>
        <fullName evidence="3">Uncharacterized protein</fullName>
    </submittedName>
</protein>
<gene>
    <name evidence="3" type="ORF">D9758_009695</name>
</gene>
<dbReference type="Proteomes" id="UP000559256">
    <property type="component" value="Unassembled WGS sequence"/>
</dbReference>
<keyword evidence="1" id="KW-0175">Coiled coil</keyword>
<keyword evidence="4" id="KW-1185">Reference proteome</keyword>
<evidence type="ECO:0000256" key="1">
    <source>
        <dbReference type="SAM" id="Coils"/>
    </source>
</evidence>
<evidence type="ECO:0000313" key="3">
    <source>
        <dbReference type="EMBL" id="KAF5345142.1"/>
    </source>
</evidence>
<dbReference type="AlphaFoldDB" id="A0A8H5CR61"/>
<feature type="coiled-coil region" evidence="1">
    <location>
        <begin position="380"/>
        <end position="417"/>
    </location>
</feature>
<comment type="caution">
    <text evidence="3">The sequence shown here is derived from an EMBL/GenBank/DDBJ whole genome shotgun (WGS) entry which is preliminary data.</text>
</comment>
<accession>A0A8H5CR61</accession>
<feature type="compositionally biased region" description="Low complexity" evidence="2">
    <location>
        <begin position="146"/>
        <end position="162"/>
    </location>
</feature>
<feature type="compositionally biased region" description="Polar residues" evidence="2">
    <location>
        <begin position="254"/>
        <end position="263"/>
    </location>
</feature>
<reference evidence="3 4" key="1">
    <citation type="journal article" date="2020" name="ISME J.">
        <title>Uncovering the hidden diversity of litter-decomposition mechanisms in mushroom-forming fungi.</title>
        <authorList>
            <person name="Floudas D."/>
            <person name="Bentzer J."/>
            <person name="Ahren D."/>
            <person name="Johansson T."/>
            <person name="Persson P."/>
            <person name="Tunlid A."/>
        </authorList>
    </citation>
    <scope>NUCLEOTIDE SEQUENCE [LARGE SCALE GENOMIC DNA]</scope>
    <source>
        <strain evidence="3 4">CBS 291.85</strain>
    </source>
</reference>
<feature type="region of interest" description="Disordered" evidence="2">
    <location>
        <begin position="70"/>
        <end position="299"/>
    </location>
</feature>
<feature type="compositionally biased region" description="Basic and acidic residues" evidence="2">
    <location>
        <begin position="163"/>
        <end position="173"/>
    </location>
</feature>